<reference evidence="10 11" key="1">
    <citation type="journal article" date="2016" name="Nat. Commun.">
        <title>Thousands of microbial genomes shed light on interconnected biogeochemical processes in an aquifer system.</title>
        <authorList>
            <person name="Anantharaman K."/>
            <person name="Brown C.T."/>
            <person name="Hug L.A."/>
            <person name="Sharon I."/>
            <person name="Castelle C.J."/>
            <person name="Probst A.J."/>
            <person name="Thomas B.C."/>
            <person name="Singh A."/>
            <person name="Wilkins M.J."/>
            <person name="Karaoz U."/>
            <person name="Brodie E.L."/>
            <person name="Williams K.H."/>
            <person name="Hubbard S.S."/>
            <person name="Banfield J.F."/>
        </authorList>
    </citation>
    <scope>NUCLEOTIDE SEQUENCE [LARGE SCALE GENOMIC DNA]</scope>
</reference>
<accession>A0A1F7U1D3</accession>
<dbReference type="Proteomes" id="UP000177097">
    <property type="component" value="Unassembled WGS sequence"/>
</dbReference>
<feature type="transmembrane region" description="Helical" evidence="8">
    <location>
        <begin position="158"/>
        <end position="179"/>
    </location>
</feature>
<keyword evidence="5" id="KW-0560">Oxidoreductase</keyword>
<evidence type="ECO:0000313" key="11">
    <source>
        <dbReference type="Proteomes" id="UP000177097"/>
    </source>
</evidence>
<comment type="subcellular location">
    <subcellularLocation>
        <location evidence="1">Cell membrane</location>
        <topology evidence="1">Multi-pass membrane protein</topology>
    </subcellularLocation>
    <subcellularLocation>
        <location evidence="7">Membrane</location>
        <topology evidence="7">Multi-pass membrane protein</topology>
    </subcellularLocation>
</comment>
<dbReference type="STRING" id="1802389.A3C17_02425"/>
<dbReference type="PANTHER" id="PTHR42682:SF5">
    <property type="entry name" value="HYDROGENASE-4 COMPONENT F"/>
    <property type="match status" value="1"/>
</dbReference>
<keyword evidence="3 7" id="KW-0812">Transmembrane</keyword>
<feature type="transmembrane region" description="Helical" evidence="8">
    <location>
        <begin position="272"/>
        <end position="294"/>
    </location>
</feature>
<feature type="transmembrane region" description="Helical" evidence="8">
    <location>
        <begin position="6"/>
        <end position="24"/>
    </location>
</feature>
<evidence type="ECO:0000256" key="5">
    <source>
        <dbReference type="ARBA" id="ARBA00023002"/>
    </source>
</evidence>
<sequence length="480" mass="52309">MELVLIFSSLLIAVLVCLFVKRRIVVECASLLAVAIALVESILVALRVAAHGEYSPHVFFSVDALGALVMLIISIVGCATVGYSIAYLRKETAQNVIGQRRVRQYFILLNLFLMAMFLAITANHPIFAWIAIEATTLATAFLISFYNKPSAMEAAWKYLVINSVGLLLGFFGTLLYFTAMHSLDGNEFVSWQMLLQNAAFLDPLIAKIAFIFVLIGYGTKVGLAPMHTWLPDAHSKAPAPISALLSGVLLNVALVVVLRFKLITDAVVEPSFSQILLIVLGLLSIFIVALIMLTQNNYKRLLAYSSIENMGIMSLGFGFGGLGVVGAIMHMMYHALIKSTLFLSAGTIFLRYHSTKIAKIRGMLTALPVSGALFFIGFLAITGTPPFGIFFSKVLIVTGGMHVHPMMSALALVLMAILFIGFFKQVSAMAFGDVPTEVEVGEKNIWLILPPLALLVLFVVLSFYLPPFLSTLIRSAASHY</sequence>
<feature type="transmembrane region" description="Helical" evidence="8">
    <location>
        <begin position="444"/>
        <end position="465"/>
    </location>
</feature>
<dbReference type="AlphaFoldDB" id="A0A1F7U1D3"/>
<feature type="transmembrane region" description="Helical" evidence="8">
    <location>
        <begin position="364"/>
        <end position="383"/>
    </location>
</feature>
<feature type="transmembrane region" description="Helical" evidence="8">
    <location>
        <begin position="335"/>
        <end position="352"/>
    </location>
</feature>
<keyword evidence="4 8" id="KW-1133">Transmembrane helix</keyword>
<dbReference type="EMBL" id="MGDX01000009">
    <property type="protein sequence ID" value="OGL71638.1"/>
    <property type="molecule type" value="Genomic_DNA"/>
</dbReference>
<dbReference type="PANTHER" id="PTHR42682">
    <property type="entry name" value="HYDROGENASE-4 COMPONENT F"/>
    <property type="match status" value="1"/>
</dbReference>
<evidence type="ECO:0000256" key="1">
    <source>
        <dbReference type="ARBA" id="ARBA00004651"/>
    </source>
</evidence>
<dbReference type="InterPro" id="IPR001750">
    <property type="entry name" value="ND/Mrp_TM"/>
</dbReference>
<dbReference type="PRINTS" id="PR01434">
    <property type="entry name" value="NADHDHGNASE5"/>
</dbReference>
<evidence type="ECO:0000259" key="9">
    <source>
        <dbReference type="Pfam" id="PF00361"/>
    </source>
</evidence>
<protein>
    <recommendedName>
        <fullName evidence="9">NADH:quinone oxidoreductase/Mrp antiporter transmembrane domain-containing protein</fullName>
    </recommendedName>
</protein>
<evidence type="ECO:0000256" key="8">
    <source>
        <dbReference type="SAM" id="Phobius"/>
    </source>
</evidence>
<evidence type="ECO:0000256" key="7">
    <source>
        <dbReference type="RuleBase" id="RU000320"/>
    </source>
</evidence>
<feature type="transmembrane region" description="Helical" evidence="8">
    <location>
        <begin position="126"/>
        <end position="146"/>
    </location>
</feature>
<feature type="transmembrane region" description="Helical" evidence="8">
    <location>
        <begin position="105"/>
        <end position="120"/>
    </location>
</feature>
<keyword evidence="2" id="KW-1003">Cell membrane</keyword>
<feature type="domain" description="NADH:quinone oxidoreductase/Mrp antiporter transmembrane" evidence="9">
    <location>
        <begin position="123"/>
        <end position="415"/>
    </location>
</feature>
<name>A0A1F7U1D3_9BACT</name>
<feature type="transmembrane region" description="Helical" evidence="8">
    <location>
        <begin position="306"/>
        <end position="329"/>
    </location>
</feature>
<feature type="transmembrane region" description="Helical" evidence="8">
    <location>
        <begin position="31"/>
        <end position="52"/>
    </location>
</feature>
<dbReference type="InterPro" id="IPR052175">
    <property type="entry name" value="ComplexI-like_HydComp"/>
</dbReference>
<dbReference type="Pfam" id="PF00361">
    <property type="entry name" value="Proton_antipo_M"/>
    <property type="match status" value="1"/>
</dbReference>
<organism evidence="10 11">
    <name type="scientific">Candidatus Uhrbacteria bacterium RIFCSPHIGHO2_02_FULL_53_13</name>
    <dbReference type="NCBI Taxonomy" id="1802389"/>
    <lineage>
        <taxon>Bacteria</taxon>
        <taxon>Candidatus Uhriibacteriota</taxon>
    </lineage>
</organism>
<evidence type="ECO:0000256" key="4">
    <source>
        <dbReference type="ARBA" id="ARBA00022989"/>
    </source>
</evidence>
<feature type="transmembrane region" description="Helical" evidence="8">
    <location>
        <begin position="403"/>
        <end position="423"/>
    </location>
</feature>
<evidence type="ECO:0000256" key="3">
    <source>
        <dbReference type="ARBA" id="ARBA00022692"/>
    </source>
</evidence>
<feature type="transmembrane region" description="Helical" evidence="8">
    <location>
        <begin position="64"/>
        <end position="85"/>
    </location>
</feature>
<keyword evidence="6 8" id="KW-0472">Membrane</keyword>
<proteinExistence type="predicted"/>
<feature type="transmembrane region" description="Helical" evidence="8">
    <location>
        <begin position="199"/>
        <end position="218"/>
    </location>
</feature>
<comment type="caution">
    <text evidence="10">The sequence shown here is derived from an EMBL/GenBank/DDBJ whole genome shotgun (WGS) entry which is preliminary data.</text>
</comment>
<evidence type="ECO:0000313" key="10">
    <source>
        <dbReference type="EMBL" id="OGL71638.1"/>
    </source>
</evidence>
<feature type="transmembrane region" description="Helical" evidence="8">
    <location>
        <begin position="239"/>
        <end position="260"/>
    </location>
</feature>
<gene>
    <name evidence="10" type="ORF">A3C17_02425</name>
</gene>
<evidence type="ECO:0000256" key="2">
    <source>
        <dbReference type="ARBA" id="ARBA00022475"/>
    </source>
</evidence>
<evidence type="ECO:0000256" key="6">
    <source>
        <dbReference type="ARBA" id="ARBA00023136"/>
    </source>
</evidence>
<dbReference type="GO" id="GO:0005886">
    <property type="term" value="C:plasma membrane"/>
    <property type="evidence" value="ECO:0007669"/>
    <property type="project" value="UniProtKB-SubCell"/>
</dbReference>
<dbReference type="GO" id="GO:0016491">
    <property type="term" value="F:oxidoreductase activity"/>
    <property type="evidence" value="ECO:0007669"/>
    <property type="project" value="UniProtKB-KW"/>
</dbReference>